<dbReference type="SFLD" id="SFLDG00179">
    <property type="entry name" value="mandelate_racemase"/>
    <property type="match status" value="1"/>
</dbReference>
<dbReference type="GO" id="GO:0016836">
    <property type="term" value="F:hydro-lyase activity"/>
    <property type="evidence" value="ECO:0007669"/>
    <property type="project" value="TreeGrafter"/>
</dbReference>
<dbReference type="Proteomes" id="UP000028302">
    <property type="component" value="Unassembled WGS sequence"/>
</dbReference>
<dbReference type="GO" id="GO:0016052">
    <property type="term" value="P:carbohydrate catabolic process"/>
    <property type="evidence" value="ECO:0007669"/>
    <property type="project" value="TreeGrafter"/>
</dbReference>
<reference evidence="5 6" key="1">
    <citation type="submission" date="2013-03" db="EMBL/GenBank/DDBJ databases">
        <title>Salinisphaera hydrothermalis C41B8 Genome Sequencing.</title>
        <authorList>
            <person name="Li C."/>
            <person name="Lai Q."/>
            <person name="Shao Z."/>
        </authorList>
    </citation>
    <scope>NUCLEOTIDE SEQUENCE [LARGE SCALE GENOMIC DNA]</scope>
    <source>
        <strain evidence="5 6">C41B8</strain>
    </source>
</reference>
<dbReference type="Pfam" id="PF02746">
    <property type="entry name" value="MR_MLE_N"/>
    <property type="match status" value="1"/>
</dbReference>
<dbReference type="InterPro" id="IPR046945">
    <property type="entry name" value="RHMD-like"/>
</dbReference>
<protein>
    <submittedName>
        <fullName evidence="5">Mandelate racemase/muconate lactonizing protein</fullName>
    </submittedName>
</protein>
<dbReference type="InterPro" id="IPR013341">
    <property type="entry name" value="Mandelate_racemase_N_dom"/>
</dbReference>
<evidence type="ECO:0000259" key="4">
    <source>
        <dbReference type="SMART" id="SM00922"/>
    </source>
</evidence>
<evidence type="ECO:0000313" key="6">
    <source>
        <dbReference type="Proteomes" id="UP000028302"/>
    </source>
</evidence>
<dbReference type="GO" id="GO:0016853">
    <property type="term" value="F:isomerase activity"/>
    <property type="evidence" value="ECO:0007669"/>
    <property type="project" value="InterPro"/>
</dbReference>
<dbReference type="STRING" id="1304275.C41B8_00945"/>
<organism evidence="5 6">
    <name type="scientific">Salinisphaera hydrothermalis (strain C41B8)</name>
    <dbReference type="NCBI Taxonomy" id="1304275"/>
    <lineage>
        <taxon>Bacteria</taxon>
        <taxon>Pseudomonadati</taxon>
        <taxon>Pseudomonadota</taxon>
        <taxon>Gammaproteobacteria</taxon>
        <taxon>Salinisphaerales</taxon>
        <taxon>Salinisphaeraceae</taxon>
        <taxon>Salinisphaera</taxon>
    </lineage>
</organism>
<dbReference type="GO" id="GO:0000287">
    <property type="term" value="F:magnesium ion binding"/>
    <property type="evidence" value="ECO:0007669"/>
    <property type="project" value="TreeGrafter"/>
</dbReference>
<dbReference type="SUPFAM" id="SSF51604">
    <property type="entry name" value="Enolase C-terminal domain-like"/>
    <property type="match status" value="1"/>
</dbReference>
<dbReference type="PANTHER" id="PTHR13794:SF58">
    <property type="entry name" value="MITOCHONDRIAL ENOLASE SUPERFAMILY MEMBER 1"/>
    <property type="match status" value="1"/>
</dbReference>
<dbReference type="OrthoDB" id="103536at2"/>
<dbReference type="InterPro" id="IPR013342">
    <property type="entry name" value="Mandelate_racemase_C"/>
</dbReference>
<dbReference type="RefSeq" id="WP_037332842.1">
    <property type="nucleotide sequence ID" value="NZ_APNK01000001.1"/>
</dbReference>
<dbReference type="InterPro" id="IPR034618">
    <property type="entry name" value="GLI"/>
</dbReference>
<comment type="caution">
    <text evidence="5">The sequence shown here is derived from an EMBL/GenBank/DDBJ whole genome shotgun (WGS) entry which is preliminary data.</text>
</comment>
<evidence type="ECO:0000256" key="1">
    <source>
        <dbReference type="ARBA" id="ARBA00001946"/>
    </source>
</evidence>
<dbReference type="eggNOG" id="COG4948">
    <property type="taxonomic scope" value="Bacteria"/>
</dbReference>
<dbReference type="GO" id="GO:0009063">
    <property type="term" value="P:amino acid catabolic process"/>
    <property type="evidence" value="ECO:0007669"/>
    <property type="project" value="InterPro"/>
</dbReference>
<evidence type="ECO:0000256" key="2">
    <source>
        <dbReference type="ARBA" id="ARBA00022723"/>
    </source>
</evidence>
<comment type="cofactor">
    <cofactor evidence="1">
        <name>Mg(2+)</name>
        <dbReference type="ChEBI" id="CHEBI:18420"/>
    </cofactor>
</comment>
<keyword evidence="3" id="KW-0460">Magnesium</keyword>
<name>A0A084IRD8_SALHC</name>
<dbReference type="CDD" id="cd03316">
    <property type="entry name" value="MR_like"/>
    <property type="match status" value="1"/>
</dbReference>
<dbReference type="Pfam" id="PF13378">
    <property type="entry name" value="MR_MLE_C"/>
    <property type="match status" value="1"/>
</dbReference>
<evidence type="ECO:0000256" key="3">
    <source>
        <dbReference type="ARBA" id="ARBA00022842"/>
    </source>
</evidence>
<accession>A0A084IRD8</accession>
<keyword evidence="2" id="KW-0479">Metal-binding</keyword>
<dbReference type="PROSITE" id="PS00908">
    <property type="entry name" value="MR_MLE_1"/>
    <property type="match status" value="1"/>
</dbReference>
<dbReference type="SMART" id="SM00922">
    <property type="entry name" value="MR_MLE"/>
    <property type="match status" value="1"/>
</dbReference>
<dbReference type="PATRIC" id="fig|1304275.5.peg.189"/>
<dbReference type="PANTHER" id="PTHR13794">
    <property type="entry name" value="ENOLASE SUPERFAMILY, MANDELATE RACEMASE"/>
    <property type="match status" value="1"/>
</dbReference>
<dbReference type="Gene3D" id="3.20.20.120">
    <property type="entry name" value="Enolase-like C-terminal domain"/>
    <property type="match status" value="1"/>
</dbReference>
<dbReference type="SFLD" id="SFLDF00553">
    <property type="entry name" value="galactarolactone_cycloisomeras"/>
    <property type="match status" value="1"/>
</dbReference>
<feature type="domain" description="Mandelate racemase/muconate lactonizing enzyme C-terminal" evidence="4">
    <location>
        <begin position="145"/>
        <end position="241"/>
    </location>
</feature>
<dbReference type="AlphaFoldDB" id="A0A084IRD8"/>
<dbReference type="SUPFAM" id="SSF54826">
    <property type="entry name" value="Enolase N-terminal domain-like"/>
    <property type="match status" value="1"/>
</dbReference>
<dbReference type="EMBL" id="APNK01000001">
    <property type="protein sequence ID" value="KEZ79272.1"/>
    <property type="molecule type" value="Genomic_DNA"/>
</dbReference>
<proteinExistence type="predicted"/>
<evidence type="ECO:0000313" key="5">
    <source>
        <dbReference type="EMBL" id="KEZ79272.1"/>
    </source>
</evidence>
<dbReference type="InterPro" id="IPR036849">
    <property type="entry name" value="Enolase-like_C_sf"/>
</dbReference>
<keyword evidence="6" id="KW-1185">Reference proteome</keyword>
<dbReference type="Gene3D" id="3.30.390.10">
    <property type="entry name" value="Enolase-like, N-terminal domain"/>
    <property type="match status" value="1"/>
</dbReference>
<dbReference type="SFLD" id="SFLDS00001">
    <property type="entry name" value="Enolase"/>
    <property type="match status" value="1"/>
</dbReference>
<sequence>MRIAEVRTHCLDHELAEPFESASGRFERRQHCLVEVVCEDGTTGWGECLGPPRINAAAVATYGRLLVGRDPLATDVRWLELYHALRDQGQRGVTMTALSGIDIALWDIKGKHFGAPVSTLMGGRFRDAIQAYATGGFRPDGPDRTAATASEMAGYVVEGFAAVKIKIGFGHAEDLATIEAVREAIGPDVRLMIDANHGYDALEAIELGRAAARFDIDWFEEPVIPEEPAVYARVRAGQPLALAGGETWHGRHGMRQALEAGAVDILQPDVCGTGGFSEMRRIVDMAGLYGVRVVPHVWGSGIALAASLHCLASIPFAPPRPTPRAPMLEFDRTVNPIRQAILGTPIEHDGGWVDVPEAPGLGIKVDREALTRYALAEHG</sequence>
<gene>
    <name evidence="5" type="ORF">C41B8_00945</name>
</gene>
<dbReference type="InterPro" id="IPR018110">
    <property type="entry name" value="Mandel_Rmase/mucon_lact_enz_CS"/>
</dbReference>
<dbReference type="InterPro" id="IPR029017">
    <property type="entry name" value="Enolase-like_N"/>
</dbReference>
<dbReference type="InterPro" id="IPR029065">
    <property type="entry name" value="Enolase_C-like"/>
</dbReference>